<dbReference type="EMBL" id="GG663739">
    <property type="protein sequence ID" value="EEH57329.1"/>
    <property type="molecule type" value="Genomic_DNA"/>
</dbReference>
<dbReference type="RefSeq" id="XP_003058874.1">
    <property type="nucleotide sequence ID" value="XM_003058828.1"/>
</dbReference>
<feature type="region of interest" description="Disordered" evidence="1">
    <location>
        <begin position="23"/>
        <end position="66"/>
    </location>
</feature>
<reference evidence="2 3" key="1">
    <citation type="journal article" date="2009" name="Science">
        <title>Green evolution and dynamic adaptations revealed by genomes of the marine picoeukaryotes Micromonas.</title>
        <authorList>
            <person name="Worden A.Z."/>
            <person name="Lee J.H."/>
            <person name="Mock T."/>
            <person name="Rouze P."/>
            <person name="Simmons M.P."/>
            <person name="Aerts A.L."/>
            <person name="Allen A.E."/>
            <person name="Cuvelier M.L."/>
            <person name="Derelle E."/>
            <person name="Everett M.V."/>
            <person name="Foulon E."/>
            <person name="Grimwood J."/>
            <person name="Gundlach H."/>
            <person name="Henrissat B."/>
            <person name="Napoli C."/>
            <person name="McDonald S.M."/>
            <person name="Parker M.S."/>
            <person name="Rombauts S."/>
            <person name="Salamov A."/>
            <person name="Von Dassow P."/>
            <person name="Badger J.H."/>
            <person name="Coutinho P.M."/>
            <person name="Demir E."/>
            <person name="Dubchak I."/>
            <person name="Gentemann C."/>
            <person name="Eikrem W."/>
            <person name="Gready J.E."/>
            <person name="John U."/>
            <person name="Lanier W."/>
            <person name="Lindquist E.A."/>
            <person name="Lucas S."/>
            <person name="Mayer K.F."/>
            <person name="Moreau H."/>
            <person name="Not F."/>
            <person name="Otillar R."/>
            <person name="Panaud O."/>
            <person name="Pangilinan J."/>
            <person name="Paulsen I."/>
            <person name="Piegu B."/>
            <person name="Poliakov A."/>
            <person name="Robbens S."/>
            <person name="Schmutz J."/>
            <person name="Toulza E."/>
            <person name="Wyss T."/>
            <person name="Zelensky A."/>
            <person name="Zhou K."/>
            <person name="Armbrust E.V."/>
            <person name="Bhattacharya D."/>
            <person name="Goodenough U.W."/>
            <person name="Van de Peer Y."/>
            <person name="Grigoriev I.V."/>
        </authorList>
    </citation>
    <scope>NUCLEOTIDE SEQUENCE [LARGE SCALE GENOMIC DNA]</scope>
    <source>
        <strain evidence="2 3">CCMP1545</strain>
    </source>
</reference>
<keyword evidence="3" id="KW-1185">Reference proteome</keyword>
<dbReference type="GeneID" id="9683940"/>
<sequence length="134" mass="14355">MPSAHGGGDAALALVVARTQSFPNEIDGGKKRGRPKGSKSRAGSGTLNTGRKGHRRKKRAVASGGGDMYLSPAWSTPGMSHESLKLLRASGLFANDCVERAFALGDAEVRLEFERRIRAREEYASAISSNNRNK</sequence>
<evidence type="ECO:0000313" key="2">
    <source>
        <dbReference type="EMBL" id="EEH57329.1"/>
    </source>
</evidence>
<protein>
    <submittedName>
        <fullName evidence="2">Predicted protein</fullName>
    </submittedName>
</protein>
<gene>
    <name evidence="2" type="ORF">MICPUCDRAFT_58095</name>
</gene>
<organism evidence="3">
    <name type="scientific">Micromonas pusilla (strain CCMP1545)</name>
    <name type="common">Picoplanktonic green alga</name>
    <dbReference type="NCBI Taxonomy" id="564608"/>
    <lineage>
        <taxon>Eukaryota</taxon>
        <taxon>Viridiplantae</taxon>
        <taxon>Chlorophyta</taxon>
        <taxon>Mamiellophyceae</taxon>
        <taxon>Mamiellales</taxon>
        <taxon>Mamiellaceae</taxon>
        <taxon>Micromonas</taxon>
    </lineage>
</organism>
<evidence type="ECO:0000313" key="3">
    <source>
        <dbReference type="Proteomes" id="UP000001876"/>
    </source>
</evidence>
<evidence type="ECO:0000256" key="1">
    <source>
        <dbReference type="SAM" id="MobiDB-lite"/>
    </source>
</evidence>
<name>C1MTJ5_MICPC</name>
<dbReference type="AlphaFoldDB" id="C1MTJ5"/>
<proteinExistence type="predicted"/>
<dbReference type="KEGG" id="mpp:MICPUCDRAFT_58095"/>
<accession>C1MTJ5</accession>
<feature type="compositionally biased region" description="Basic residues" evidence="1">
    <location>
        <begin position="51"/>
        <end position="60"/>
    </location>
</feature>
<dbReference type="Proteomes" id="UP000001876">
    <property type="component" value="Unassembled WGS sequence"/>
</dbReference>